<proteinExistence type="inferred from homology"/>
<organism evidence="8 9">
    <name type="scientific">Limosilactobacillus gastricus DSM 16045</name>
    <dbReference type="NCBI Taxonomy" id="1423749"/>
    <lineage>
        <taxon>Bacteria</taxon>
        <taxon>Bacillati</taxon>
        <taxon>Bacillota</taxon>
        <taxon>Bacilli</taxon>
        <taxon>Lactobacillales</taxon>
        <taxon>Lactobacillaceae</taxon>
        <taxon>Limosilactobacillus</taxon>
    </lineage>
</organism>
<evidence type="ECO:0000256" key="7">
    <source>
        <dbReference type="RuleBase" id="RU003560"/>
    </source>
</evidence>
<evidence type="ECO:0000313" key="8">
    <source>
        <dbReference type="EMBL" id="KRM01475.1"/>
    </source>
</evidence>
<dbReference type="PIRSF" id="PIRSF000521">
    <property type="entry name" value="Transaminase_4ab_Lys_Orn"/>
    <property type="match status" value="1"/>
</dbReference>
<dbReference type="AlphaFoldDB" id="A0A0R1VEL0"/>
<keyword evidence="5 7" id="KW-0663">Pyridoxal phosphate</keyword>
<dbReference type="Gene3D" id="3.40.640.10">
    <property type="entry name" value="Type I PLP-dependent aspartate aminotransferase-like (Major domain)"/>
    <property type="match status" value="1"/>
</dbReference>
<dbReference type="InterPro" id="IPR015424">
    <property type="entry name" value="PyrdxlP-dep_Trfase"/>
</dbReference>
<dbReference type="NCBIfam" id="TIGR00707">
    <property type="entry name" value="argD"/>
    <property type="match status" value="1"/>
</dbReference>
<dbReference type="PATRIC" id="fig|1423749.3.peg.612"/>
<dbReference type="NCBIfam" id="NF002797">
    <property type="entry name" value="PRK02936.1"/>
    <property type="match status" value="1"/>
</dbReference>
<dbReference type="InterPro" id="IPR049704">
    <property type="entry name" value="Aminotrans_3_PPA_site"/>
</dbReference>
<dbReference type="Proteomes" id="UP000051739">
    <property type="component" value="Unassembled WGS sequence"/>
</dbReference>
<gene>
    <name evidence="8" type="ORF">FC60_GL000608</name>
</gene>
<dbReference type="PANTHER" id="PTHR11986:SF79">
    <property type="entry name" value="ACETYLORNITHINE AMINOTRANSFERASE, MITOCHONDRIAL"/>
    <property type="match status" value="1"/>
</dbReference>
<evidence type="ECO:0000256" key="5">
    <source>
        <dbReference type="ARBA" id="ARBA00022898"/>
    </source>
</evidence>
<evidence type="ECO:0000256" key="3">
    <source>
        <dbReference type="ARBA" id="ARBA00022605"/>
    </source>
</evidence>
<keyword evidence="4 8" id="KW-0808">Transferase</keyword>
<dbReference type="GO" id="GO:0008483">
    <property type="term" value="F:transaminase activity"/>
    <property type="evidence" value="ECO:0007669"/>
    <property type="project" value="UniProtKB-KW"/>
</dbReference>
<protein>
    <submittedName>
        <fullName evidence="8">Acetylornithine aminotransferase</fullName>
    </submittedName>
</protein>
<dbReference type="PANTHER" id="PTHR11986">
    <property type="entry name" value="AMINOTRANSFERASE CLASS III"/>
    <property type="match status" value="1"/>
</dbReference>
<name>A0A0R1VEL0_9LACO</name>
<keyword evidence="9" id="KW-1185">Reference proteome</keyword>
<accession>A0A0R1VEL0</accession>
<dbReference type="InterPro" id="IPR050103">
    <property type="entry name" value="Class-III_PLP-dep_AT"/>
</dbReference>
<evidence type="ECO:0000256" key="1">
    <source>
        <dbReference type="ARBA" id="ARBA00001933"/>
    </source>
</evidence>
<dbReference type="SUPFAM" id="SSF53383">
    <property type="entry name" value="PLP-dependent transferases"/>
    <property type="match status" value="1"/>
</dbReference>
<dbReference type="EMBL" id="AZFN01000017">
    <property type="protein sequence ID" value="KRM01475.1"/>
    <property type="molecule type" value="Genomic_DNA"/>
</dbReference>
<evidence type="ECO:0000256" key="2">
    <source>
        <dbReference type="ARBA" id="ARBA00022576"/>
    </source>
</evidence>
<comment type="similarity">
    <text evidence="7">Belongs to the class-III pyridoxal-phosphate-dependent aminotransferase family.</text>
</comment>
<sequence>MQYVFPTYARFPFEIVSGKDFTLTDNQGKQYQDFASGIGVCGLGYNNEALNKAVIDQVQKVWHTSNLYESQLQDDVAHLIVKDEDMLVSFCNSGTEANEAALKLARKATGKQNILTFNDSFHGRSYGSLSVTGNAPIKEGFGAMLPGAIYDSYNDPAALELITSDLAAVMLEVIQGEGGINVGDPDWLKSVEAKCHQEGVLLIIDEVQTGMGRTGELYAFQNYDLHPDIFTLAKCLANGLPVGAMVGKKSLAEFFGPGSHGSTFAGNPIAMAAAKVVLETIDDDFLACVKKKSEHIWKEIDQQLVGLDAVESVSGKGLMIGIHLTASVPVDEVITKLQAAGLLAISSKHNTLRLLPPLITPCCQLCKGIETIAKVLKTY</sequence>
<keyword evidence="2 8" id="KW-0032">Aminotransferase</keyword>
<dbReference type="CDD" id="cd00610">
    <property type="entry name" value="OAT_like"/>
    <property type="match status" value="1"/>
</dbReference>
<keyword evidence="3" id="KW-0028">Amino-acid biosynthesis</keyword>
<dbReference type="InterPro" id="IPR005814">
    <property type="entry name" value="Aminotrans_3"/>
</dbReference>
<dbReference type="RefSeq" id="WP_056937657.1">
    <property type="nucleotide sequence ID" value="NZ_AZFN01000017.1"/>
</dbReference>
<comment type="pathway">
    <text evidence="6">Amino-acid biosynthesis.</text>
</comment>
<comment type="cofactor">
    <cofactor evidence="1">
        <name>pyridoxal 5'-phosphate</name>
        <dbReference type="ChEBI" id="CHEBI:597326"/>
    </cofactor>
</comment>
<dbReference type="Pfam" id="PF00202">
    <property type="entry name" value="Aminotran_3"/>
    <property type="match status" value="1"/>
</dbReference>
<dbReference type="Gene3D" id="3.90.1150.10">
    <property type="entry name" value="Aspartate Aminotransferase, domain 1"/>
    <property type="match status" value="1"/>
</dbReference>
<dbReference type="GO" id="GO:0030170">
    <property type="term" value="F:pyridoxal phosphate binding"/>
    <property type="evidence" value="ECO:0007669"/>
    <property type="project" value="InterPro"/>
</dbReference>
<dbReference type="InterPro" id="IPR015421">
    <property type="entry name" value="PyrdxlP-dep_Trfase_major"/>
</dbReference>
<reference evidence="8 9" key="1">
    <citation type="journal article" date="2015" name="Genome Announc.">
        <title>Expanding the biotechnology potential of lactobacilli through comparative genomics of 213 strains and associated genera.</title>
        <authorList>
            <person name="Sun Z."/>
            <person name="Harris H.M."/>
            <person name="McCann A."/>
            <person name="Guo C."/>
            <person name="Argimon S."/>
            <person name="Zhang W."/>
            <person name="Yang X."/>
            <person name="Jeffery I.B."/>
            <person name="Cooney J.C."/>
            <person name="Kagawa T.F."/>
            <person name="Liu W."/>
            <person name="Song Y."/>
            <person name="Salvetti E."/>
            <person name="Wrobel A."/>
            <person name="Rasinkangas P."/>
            <person name="Parkhill J."/>
            <person name="Rea M.C."/>
            <person name="O'Sullivan O."/>
            <person name="Ritari J."/>
            <person name="Douillard F.P."/>
            <person name="Paul Ross R."/>
            <person name="Yang R."/>
            <person name="Briner A.E."/>
            <person name="Felis G.E."/>
            <person name="de Vos W.M."/>
            <person name="Barrangou R."/>
            <person name="Klaenhammer T.R."/>
            <person name="Caufield P.W."/>
            <person name="Cui Y."/>
            <person name="Zhang H."/>
            <person name="O'Toole P.W."/>
        </authorList>
    </citation>
    <scope>NUCLEOTIDE SEQUENCE [LARGE SCALE GENOMIC DNA]</scope>
    <source>
        <strain evidence="8 9">DSM 16045</strain>
    </source>
</reference>
<dbReference type="GO" id="GO:0042802">
    <property type="term" value="F:identical protein binding"/>
    <property type="evidence" value="ECO:0007669"/>
    <property type="project" value="TreeGrafter"/>
</dbReference>
<comment type="caution">
    <text evidence="8">The sequence shown here is derived from an EMBL/GenBank/DDBJ whole genome shotgun (WGS) entry which is preliminary data.</text>
</comment>
<dbReference type="InterPro" id="IPR004636">
    <property type="entry name" value="AcOrn/SuccOrn_fam"/>
</dbReference>
<evidence type="ECO:0000256" key="6">
    <source>
        <dbReference type="ARBA" id="ARBA00029440"/>
    </source>
</evidence>
<dbReference type="PROSITE" id="PS00600">
    <property type="entry name" value="AA_TRANSFER_CLASS_3"/>
    <property type="match status" value="1"/>
</dbReference>
<dbReference type="GO" id="GO:0006526">
    <property type="term" value="P:L-arginine biosynthetic process"/>
    <property type="evidence" value="ECO:0007669"/>
    <property type="project" value="UniProtKB-ARBA"/>
</dbReference>
<evidence type="ECO:0000256" key="4">
    <source>
        <dbReference type="ARBA" id="ARBA00022679"/>
    </source>
</evidence>
<dbReference type="InterPro" id="IPR015422">
    <property type="entry name" value="PyrdxlP-dep_Trfase_small"/>
</dbReference>
<dbReference type="FunFam" id="3.40.640.10:FF:000004">
    <property type="entry name" value="Acetylornithine aminotransferase"/>
    <property type="match status" value="1"/>
</dbReference>
<evidence type="ECO:0000313" key="9">
    <source>
        <dbReference type="Proteomes" id="UP000051739"/>
    </source>
</evidence>